<evidence type="ECO:0008006" key="3">
    <source>
        <dbReference type="Google" id="ProtNLM"/>
    </source>
</evidence>
<proteinExistence type="predicted"/>
<dbReference type="EMBL" id="JABBWE010000082">
    <property type="protein sequence ID" value="KAG1787233.1"/>
    <property type="molecule type" value="Genomic_DNA"/>
</dbReference>
<dbReference type="AlphaFoldDB" id="A0A9P7ADP4"/>
<dbReference type="GeneID" id="64592439"/>
<dbReference type="Proteomes" id="UP000719766">
    <property type="component" value="Unassembled WGS sequence"/>
</dbReference>
<evidence type="ECO:0000313" key="1">
    <source>
        <dbReference type="EMBL" id="KAG1787233.1"/>
    </source>
</evidence>
<gene>
    <name evidence="1" type="ORF">HD556DRAFT_1247201</name>
</gene>
<comment type="caution">
    <text evidence="1">The sequence shown here is derived from an EMBL/GenBank/DDBJ whole genome shotgun (WGS) entry which is preliminary data.</text>
</comment>
<organism evidence="1 2">
    <name type="scientific">Suillus plorans</name>
    <dbReference type="NCBI Taxonomy" id="116603"/>
    <lineage>
        <taxon>Eukaryota</taxon>
        <taxon>Fungi</taxon>
        <taxon>Dikarya</taxon>
        <taxon>Basidiomycota</taxon>
        <taxon>Agaricomycotina</taxon>
        <taxon>Agaricomycetes</taxon>
        <taxon>Agaricomycetidae</taxon>
        <taxon>Boletales</taxon>
        <taxon>Suillineae</taxon>
        <taxon>Suillaceae</taxon>
        <taxon>Suillus</taxon>
    </lineage>
</organism>
<dbReference type="Gene3D" id="3.60.10.10">
    <property type="entry name" value="Endonuclease/exonuclease/phosphatase"/>
    <property type="match status" value="1"/>
</dbReference>
<protein>
    <recommendedName>
        <fullName evidence="3">Endonuclease/exonuclease/phosphatase domain-containing protein</fullName>
    </recommendedName>
</protein>
<evidence type="ECO:0000313" key="2">
    <source>
        <dbReference type="Proteomes" id="UP000719766"/>
    </source>
</evidence>
<reference evidence="1" key="1">
    <citation type="journal article" date="2020" name="New Phytol.">
        <title>Comparative genomics reveals dynamic genome evolution in host specialist ectomycorrhizal fungi.</title>
        <authorList>
            <person name="Lofgren L.A."/>
            <person name="Nguyen N.H."/>
            <person name="Vilgalys R."/>
            <person name="Ruytinx J."/>
            <person name="Liao H.L."/>
            <person name="Branco S."/>
            <person name="Kuo A."/>
            <person name="LaButti K."/>
            <person name="Lipzen A."/>
            <person name="Andreopoulos W."/>
            <person name="Pangilinan J."/>
            <person name="Riley R."/>
            <person name="Hundley H."/>
            <person name="Na H."/>
            <person name="Barry K."/>
            <person name="Grigoriev I.V."/>
            <person name="Stajich J.E."/>
            <person name="Kennedy P.G."/>
        </authorList>
    </citation>
    <scope>NUCLEOTIDE SEQUENCE</scope>
    <source>
        <strain evidence="1">S12</strain>
    </source>
</reference>
<accession>A0A9P7ADP4</accession>
<dbReference type="RefSeq" id="XP_041154601.1">
    <property type="nucleotide sequence ID" value="XM_041298675.1"/>
</dbReference>
<dbReference type="SUPFAM" id="SSF56219">
    <property type="entry name" value="DNase I-like"/>
    <property type="match status" value="1"/>
</dbReference>
<dbReference type="OrthoDB" id="2840473at2759"/>
<keyword evidence="2" id="KW-1185">Reference proteome</keyword>
<sequence>MFRDLDPDSYDIACIQEPYINPVNLAPGNSRWEAIYPSCHGSNGAQPSRSKKISKNSWRIIPFDHADVTVIELSGPFGKILLYNIY</sequence>
<dbReference type="InterPro" id="IPR036691">
    <property type="entry name" value="Endo/exonu/phosph_ase_sf"/>
</dbReference>
<name>A0A9P7ADP4_9AGAM</name>
<feature type="non-terminal residue" evidence="1">
    <location>
        <position position="86"/>
    </location>
</feature>